<dbReference type="GeneID" id="106178272"/>
<dbReference type="KEGG" id="lak:106178272"/>
<organism evidence="14 15">
    <name type="scientific">Lingula anatina</name>
    <name type="common">Brachiopod</name>
    <name type="synonym">Lingula unguis</name>
    <dbReference type="NCBI Taxonomy" id="7574"/>
    <lineage>
        <taxon>Eukaryota</taxon>
        <taxon>Metazoa</taxon>
        <taxon>Spiralia</taxon>
        <taxon>Lophotrochozoa</taxon>
        <taxon>Brachiopoda</taxon>
        <taxon>Linguliformea</taxon>
        <taxon>Lingulata</taxon>
        <taxon>Lingulida</taxon>
        <taxon>Linguloidea</taxon>
        <taxon>Lingulidae</taxon>
        <taxon>Lingula</taxon>
    </lineage>
</organism>
<keyword evidence="6" id="KW-0768">Sushi</keyword>
<evidence type="ECO:0000256" key="5">
    <source>
        <dbReference type="ARBA" id="ARBA00023157"/>
    </source>
</evidence>
<dbReference type="Pfam" id="PF00084">
    <property type="entry name" value="Sushi"/>
    <property type="match status" value="1"/>
</dbReference>
<dbReference type="SMART" id="SM00723">
    <property type="entry name" value="AMOP"/>
    <property type="match status" value="1"/>
</dbReference>
<dbReference type="Pfam" id="PF03782">
    <property type="entry name" value="AMOP"/>
    <property type="match status" value="1"/>
</dbReference>
<comment type="caution">
    <text evidence="6">Lacks conserved residue(s) required for the propagation of feature annotation.</text>
</comment>
<dbReference type="InterPro" id="IPR005533">
    <property type="entry name" value="AMOP_dom"/>
</dbReference>
<feature type="transmembrane region" description="Helical" evidence="8">
    <location>
        <begin position="1044"/>
        <end position="1069"/>
    </location>
</feature>
<dbReference type="InParanoid" id="A0A1S3K357"/>
<evidence type="ECO:0000259" key="10">
    <source>
        <dbReference type="PROSITE" id="PS50856"/>
    </source>
</evidence>
<dbReference type="OrthoDB" id="6236007at2759"/>
<evidence type="ECO:0000256" key="3">
    <source>
        <dbReference type="ARBA" id="ARBA00022989"/>
    </source>
</evidence>
<feature type="domain" description="VWFD" evidence="13">
    <location>
        <begin position="700"/>
        <end position="902"/>
    </location>
</feature>
<keyword evidence="9" id="KW-0732">Signal</keyword>
<keyword evidence="14" id="KW-1185">Reference proteome</keyword>
<dbReference type="InterPro" id="IPR001846">
    <property type="entry name" value="VWF_type-D"/>
</dbReference>
<dbReference type="Proteomes" id="UP000085678">
    <property type="component" value="Unplaced"/>
</dbReference>
<dbReference type="InterPro" id="IPR056619">
    <property type="entry name" value="C8-3_MUC4"/>
</dbReference>
<evidence type="ECO:0000256" key="7">
    <source>
        <dbReference type="SAM" id="MobiDB-lite"/>
    </source>
</evidence>
<evidence type="ECO:0000256" key="2">
    <source>
        <dbReference type="ARBA" id="ARBA00022692"/>
    </source>
</evidence>
<dbReference type="PROSITE" id="PS50856">
    <property type="entry name" value="AMOP"/>
    <property type="match status" value="1"/>
</dbReference>
<evidence type="ECO:0000313" key="15">
    <source>
        <dbReference type="RefSeq" id="XP_013416849.1"/>
    </source>
</evidence>
<feature type="domain" description="AMOP" evidence="10">
    <location>
        <begin position="522"/>
        <end position="700"/>
    </location>
</feature>
<dbReference type="InterPro" id="IPR035976">
    <property type="entry name" value="Sushi/SCR/CCP_sf"/>
</dbReference>
<evidence type="ECO:0000256" key="1">
    <source>
        <dbReference type="ARBA" id="ARBA00004370"/>
    </source>
</evidence>
<dbReference type="GO" id="GO:0007160">
    <property type="term" value="P:cell-matrix adhesion"/>
    <property type="evidence" value="ECO:0007669"/>
    <property type="project" value="InterPro"/>
</dbReference>
<evidence type="ECO:0000259" key="11">
    <source>
        <dbReference type="PROSITE" id="PS50923"/>
    </source>
</evidence>
<feature type="region of interest" description="Disordered" evidence="7">
    <location>
        <begin position="1095"/>
        <end position="1120"/>
    </location>
</feature>
<comment type="subcellular location">
    <subcellularLocation>
        <location evidence="1">Membrane</location>
    </subcellularLocation>
</comment>
<dbReference type="AlphaFoldDB" id="A0A1S3K357"/>
<dbReference type="PROSITE" id="PS51220">
    <property type="entry name" value="NIDO"/>
    <property type="match status" value="1"/>
</dbReference>
<evidence type="ECO:0000256" key="9">
    <source>
        <dbReference type="SAM" id="SignalP"/>
    </source>
</evidence>
<dbReference type="InterPro" id="IPR051495">
    <property type="entry name" value="Epithelial_Barrier/Signaling"/>
</dbReference>
<reference evidence="15" key="1">
    <citation type="submission" date="2025-08" db="UniProtKB">
        <authorList>
            <consortium name="RefSeq"/>
        </authorList>
    </citation>
    <scope>IDENTIFICATION</scope>
    <source>
        <tissue evidence="15">Gonads</tissue>
    </source>
</reference>
<feature type="chain" id="PRO_5010313770" evidence="9">
    <location>
        <begin position="24"/>
        <end position="1146"/>
    </location>
</feature>
<evidence type="ECO:0000256" key="6">
    <source>
        <dbReference type="PROSITE-ProRule" id="PRU00302"/>
    </source>
</evidence>
<dbReference type="Pfam" id="PF00094">
    <property type="entry name" value="VWD"/>
    <property type="match status" value="1"/>
</dbReference>
<dbReference type="SMART" id="SM00539">
    <property type="entry name" value="NIDO"/>
    <property type="match status" value="1"/>
</dbReference>
<evidence type="ECO:0000256" key="4">
    <source>
        <dbReference type="ARBA" id="ARBA00023136"/>
    </source>
</evidence>
<dbReference type="InterPro" id="IPR003886">
    <property type="entry name" value="NIDO_dom"/>
</dbReference>
<dbReference type="Gene3D" id="2.60.40.10">
    <property type="entry name" value="Immunoglobulins"/>
    <property type="match status" value="1"/>
</dbReference>
<name>A0A1S3K357_LINAN</name>
<keyword evidence="4 8" id="KW-0472">Membrane</keyword>
<sequence length="1146" mass="127888">MEIRFRYYRVCAFLSLFSSGCFSNPLYPYGTGAGDYIAPKNDDGSTERLNIGVDFPYFDEYYSSLYVNTNGLLSFREMVGQYKPEAFPLGNMRRLVAPFWGDVDTTKQGDIYYRSSTDQTVLDKATEDVRRAFVDQSRFRASWVFVATWVEVTHYNAGSFFSCLTPGPSCPRNTFQAVLATNGRHSFAIFNYGDITWTLGTASESIHAQAGFNAGDGVRYYNIPGSLTSNVVNIETTSNVNIPGRWVFRIDAAAVISGGCNTKGTLILSSFRGSMLGGTEIKISGPCYTDTDQVVCMFNNTRIPGALIPDRMQAKCFTPPMFSKERVPLQVSVDGGTTFPYVAYYQPEYSENEQLYQIERVDPKAWRTGGPYVIKWLPNSIAASSVDIDLLAIYKEYNEPRTVIAHHWEQVARNQANNGTADVQQLIRSCTAQVYVGAIRISPAGSAAGDVQKKPVIWSSLHSLQWYVHAYLATRLVDSSLQLTWSSTYMPDLLEGLRYGAPLNQKSSWADALSYVNEFENRVNIGKVLCTDWLEVDYDVNNTVALAVLPSCPCTLQQAQRDLGRYQTDQECFRGSNRPDNCELNPGAVHCVRSTMCGVSGIGLQCCYNQKGDLLDVRDFKFINGVGHAVGGGTLDRSHPTCRNPNLIPQLSHLLDDILPQHICCMWTSKREWSKDAGYCLDTYLIGRRSSDCKGYVPPRPASGFGDPHIVTLDGVRYMFNGIGEYVILQLENHNFTLQGRTQQVTGESGALMKATAWTAFAMRSVLSNVTVQLTAGRQGMIHAMVNSERLDFMDSDSHSQEGITLQLVPDQNNSSRSGVNVAFQEENIFLEVKSMEDILHFMLYLPEDSKGMTRGLLGRWNDDPDDDFSAVNGQVLPANASVREIHYGFGETWRVTEATSLFSYDMGRSFDYFQNASFVPIFDAAVGASNETRQKALEMCGDDNDECLFDFIITGREEIAMTSKSMMVEYKQAMNDTKMVVTCGYLETPSNCSKFADNYLEGSLVRFECDSGFVLTGSKVRQCLNDGTWDGEETICKKEQLGYLWIIGCVVAALVLLLVGAIVIFICIRKRRVRKNSEYETAAVVYEVAKDTKKDQNTYEEPENPTAYDVPGNPYEVPAGRADKIENIYSNEPAGENVYENTKRK</sequence>
<feature type="domain" description="NIDO" evidence="12">
    <location>
        <begin position="98"/>
        <end position="253"/>
    </location>
</feature>
<evidence type="ECO:0000259" key="13">
    <source>
        <dbReference type="PROSITE" id="PS51233"/>
    </source>
</evidence>
<dbReference type="RefSeq" id="XP_013416849.1">
    <property type="nucleotide sequence ID" value="XM_013561395.1"/>
</dbReference>
<dbReference type="SUPFAM" id="SSF81296">
    <property type="entry name" value="E set domains"/>
    <property type="match status" value="1"/>
</dbReference>
<dbReference type="SMART" id="SM00032">
    <property type="entry name" value="CCP"/>
    <property type="match status" value="1"/>
</dbReference>
<dbReference type="InterPro" id="IPR000436">
    <property type="entry name" value="Sushi_SCR_CCP_dom"/>
</dbReference>
<keyword evidence="2 8" id="KW-0812">Transmembrane</keyword>
<protein>
    <submittedName>
        <fullName evidence="15">Sushi domain-containing protein 2</fullName>
    </submittedName>
</protein>
<keyword evidence="3 8" id="KW-1133">Transmembrane helix</keyword>
<dbReference type="PANTHER" id="PTHR13802">
    <property type="entry name" value="MUCIN 4-RELATED"/>
    <property type="match status" value="1"/>
</dbReference>
<feature type="domain" description="Sushi" evidence="11">
    <location>
        <begin position="982"/>
        <end position="1039"/>
    </location>
</feature>
<proteinExistence type="predicted"/>
<evidence type="ECO:0000313" key="14">
    <source>
        <dbReference type="Proteomes" id="UP000085678"/>
    </source>
</evidence>
<keyword evidence="5 6" id="KW-1015">Disulfide bond</keyword>
<dbReference type="InterPro" id="IPR014756">
    <property type="entry name" value="Ig_E-set"/>
</dbReference>
<dbReference type="SMART" id="SM00216">
    <property type="entry name" value="VWD"/>
    <property type="match status" value="1"/>
</dbReference>
<dbReference type="Pfam" id="PF23263">
    <property type="entry name" value="C8-3_MUC4"/>
    <property type="match status" value="1"/>
</dbReference>
<evidence type="ECO:0000256" key="8">
    <source>
        <dbReference type="SAM" id="Phobius"/>
    </source>
</evidence>
<dbReference type="CDD" id="cd00033">
    <property type="entry name" value="CCP"/>
    <property type="match status" value="1"/>
</dbReference>
<dbReference type="PROSITE" id="PS50923">
    <property type="entry name" value="SUSHI"/>
    <property type="match status" value="1"/>
</dbReference>
<feature type="signal peptide" evidence="9">
    <location>
        <begin position="1"/>
        <end position="23"/>
    </location>
</feature>
<dbReference type="PROSITE" id="PS51233">
    <property type="entry name" value="VWFD"/>
    <property type="match status" value="1"/>
</dbReference>
<dbReference type="SUPFAM" id="SSF57535">
    <property type="entry name" value="Complement control module/SCR domain"/>
    <property type="match status" value="1"/>
</dbReference>
<feature type="disulfide bond" evidence="6">
    <location>
        <begin position="1010"/>
        <end position="1037"/>
    </location>
</feature>
<evidence type="ECO:0000259" key="12">
    <source>
        <dbReference type="PROSITE" id="PS51220"/>
    </source>
</evidence>
<accession>A0A1S3K357</accession>
<dbReference type="InterPro" id="IPR013783">
    <property type="entry name" value="Ig-like_fold"/>
</dbReference>
<dbReference type="Pfam" id="PF06119">
    <property type="entry name" value="NIDO"/>
    <property type="match status" value="1"/>
</dbReference>
<dbReference type="PROSITE" id="PS51257">
    <property type="entry name" value="PROKAR_LIPOPROTEIN"/>
    <property type="match status" value="1"/>
</dbReference>
<dbReference type="Gene3D" id="2.10.70.10">
    <property type="entry name" value="Complement Module, domain 1"/>
    <property type="match status" value="1"/>
</dbReference>
<dbReference type="PANTHER" id="PTHR13802:SF59">
    <property type="entry name" value="SUSHI DOMAIN-CONTAINING PROTEIN 2"/>
    <property type="match status" value="1"/>
</dbReference>
<gene>
    <name evidence="15" type="primary">LOC106178272</name>
</gene>
<dbReference type="GO" id="GO:0016020">
    <property type="term" value="C:membrane"/>
    <property type="evidence" value="ECO:0007669"/>
    <property type="project" value="UniProtKB-SubCell"/>
</dbReference>